<proteinExistence type="predicted"/>
<evidence type="ECO:0000313" key="6">
    <source>
        <dbReference type="Proteomes" id="UP001211866"/>
    </source>
</evidence>
<evidence type="ECO:0000256" key="3">
    <source>
        <dbReference type="ARBA" id="ARBA00023163"/>
    </source>
</evidence>
<dbReference type="Gene3D" id="1.10.10.60">
    <property type="entry name" value="Homeodomain-like"/>
    <property type="match status" value="1"/>
</dbReference>
<evidence type="ECO:0000256" key="2">
    <source>
        <dbReference type="ARBA" id="ARBA00023125"/>
    </source>
</evidence>
<reference evidence="5 6" key="1">
    <citation type="submission" date="2022-05" db="EMBL/GenBank/DDBJ databases">
        <title>Complete sequence of strain NY11312.</title>
        <authorList>
            <person name="Zhou D."/>
        </authorList>
    </citation>
    <scope>NUCLEOTIDE SEQUENCE [LARGE SCALE GENOMIC DNA]</scope>
    <source>
        <strain evidence="5 6">NY11312</strain>
    </source>
</reference>
<dbReference type="PROSITE" id="PS00041">
    <property type="entry name" value="HTH_ARAC_FAMILY_1"/>
    <property type="match status" value="1"/>
</dbReference>
<keyword evidence="3" id="KW-0804">Transcription</keyword>
<dbReference type="PANTHER" id="PTHR46796">
    <property type="entry name" value="HTH-TYPE TRANSCRIPTIONAL ACTIVATOR RHAS-RELATED"/>
    <property type="match status" value="1"/>
</dbReference>
<dbReference type="PROSITE" id="PS01124">
    <property type="entry name" value="HTH_ARAC_FAMILY_2"/>
    <property type="match status" value="1"/>
</dbReference>
<dbReference type="SUPFAM" id="SSF46689">
    <property type="entry name" value="Homeodomain-like"/>
    <property type="match status" value="2"/>
</dbReference>
<dbReference type="InterPro" id="IPR018062">
    <property type="entry name" value="HTH_AraC-typ_CS"/>
</dbReference>
<name>A0ABY7N7L2_ALCFA</name>
<feature type="domain" description="HTH araC/xylS-type" evidence="4">
    <location>
        <begin position="225"/>
        <end position="326"/>
    </location>
</feature>
<dbReference type="Pfam" id="PF12833">
    <property type="entry name" value="HTH_18"/>
    <property type="match status" value="1"/>
</dbReference>
<dbReference type="EMBL" id="CP096916">
    <property type="protein sequence ID" value="WBM38717.1"/>
    <property type="molecule type" value="Genomic_DNA"/>
</dbReference>
<dbReference type="Proteomes" id="UP001211866">
    <property type="component" value="Chromosome"/>
</dbReference>
<dbReference type="SMART" id="SM00342">
    <property type="entry name" value="HTH_ARAC"/>
    <property type="match status" value="1"/>
</dbReference>
<dbReference type="InterPro" id="IPR050204">
    <property type="entry name" value="AraC_XylS_family_regulators"/>
</dbReference>
<gene>
    <name evidence="5" type="ORF">M2J83_02450</name>
</gene>
<dbReference type="InterPro" id="IPR018060">
    <property type="entry name" value="HTH_AraC"/>
</dbReference>
<sequence length="332" mass="37286">MPISPSLRLNERFLELYVQDLPAAQAAISRRYCSYRVRHATTDTTSPIVLHSAVSGAVTLSTLTFGRDIEIEPEDLDSCLLITTTMKGHTELATHHTRYGGGPGTTALSVAADQPRFHYTPAGEVLKVQLDSRRVSAVCWRLMQRQGQQALRFNTQMTDPEALRRWLMLLDFVVSTLNDSDIALRTSLAPSIEEMLTLTLLDIQAHNYSDALRSPITNITPKQLRLAIDFMEAHFEQALTLAQIADEANCSIRSLSRAFQQFRQTTPMQHLNELRLQKVHEELLNTASSTQSIAALALQHGFSHLSSFNQQYRRRYAESPSQTRARAHDGTV</sequence>
<keyword evidence="1" id="KW-0805">Transcription regulation</keyword>
<evidence type="ECO:0000313" key="5">
    <source>
        <dbReference type="EMBL" id="WBM38717.1"/>
    </source>
</evidence>
<accession>A0ABY7N7L2</accession>
<dbReference type="InterPro" id="IPR035418">
    <property type="entry name" value="AraC-bd_2"/>
</dbReference>
<dbReference type="RefSeq" id="WP_086069487.1">
    <property type="nucleotide sequence ID" value="NZ_CP096916.1"/>
</dbReference>
<organism evidence="5 6">
    <name type="scientific">Alcaligenes faecalis</name>
    <dbReference type="NCBI Taxonomy" id="511"/>
    <lineage>
        <taxon>Bacteria</taxon>
        <taxon>Pseudomonadati</taxon>
        <taxon>Pseudomonadota</taxon>
        <taxon>Betaproteobacteria</taxon>
        <taxon>Burkholderiales</taxon>
        <taxon>Alcaligenaceae</taxon>
        <taxon>Alcaligenes</taxon>
    </lineage>
</organism>
<evidence type="ECO:0000256" key="1">
    <source>
        <dbReference type="ARBA" id="ARBA00023015"/>
    </source>
</evidence>
<dbReference type="InterPro" id="IPR009057">
    <property type="entry name" value="Homeodomain-like_sf"/>
</dbReference>
<keyword evidence="2" id="KW-0238">DNA-binding</keyword>
<evidence type="ECO:0000259" key="4">
    <source>
        <dbReference type="PROSITE" id="PS01124"/>
    </source>
</evidence>
<dbReference type="PANTHER" id="PTHR46796:SF12">
    <property type="entry name" value="HTH-TYPE DNA-BINDING TRANSCRIPTIONAL ACTIVATOR EUTR"/>
    <property type="match status" value="1"/>
</dbReference>
<dbReference type="Pfam" id="PF14525">
    <property type="entry name" value="AraC_binding_2"/>
    <property type="match status" value="1"/>
</dbReference>
<protein>
    <submittedName>
        <fullName evidence="5">AraC family transcriptional regulator</fullName>
    </submittedName>
</protein>
<keyword evidence="6" id="KW-1185">Reference proteome</keyword>